<dbReference type="PANTHER" id="PTHR12302">
    <property type="entry name" value="EBNA2 BINDING PROTEIN P100"/>
    <property type="match status" value="1"/>
</dbReference>
<evidence type="ECO:0000256" key="6">
    <source>
        <dbReference type="ARBA" id="ARBA00022692"/>
    </source>
</evidence>
<evidence type="ECO:0000256" key="10">
    <source>
        <dbReference type="ARBA" id="ARBA00022801"/>
    </source>
</evidence>
<dbReference type="GO" id="GO:0005739">
    <property type="term" value="C:mitochondrion"/>
    <property type="evidence" value="ECO:0007669"/>
    <property type="project" value="UniProtKB-SubCell"/>
</dbReference>
<feature type="domain" description="TNase-like" evidence="17">
    <location>
        <begin position="112"/>
        <end position="274"/>
    </location>
</feature>
<feature type="transmembrane region" description="Helical" evidence="16">
    <location>
        <begin position="74"/>
        <end position="91"/>
    </location>
</feature>
<evidence type="ECO:0000256" key="5">
    <source>
        <dbReference type="ARBA" id="ARBA00014651"/>
    </source>
</evidence>
<organism evidence="18 19">
    <name type="scientific">Cercophora newfieldiana</name>
    <dbReference type="NCBI Taxonomy" id="92897"/>
    <lineage>
        <taxon>Eukaryota</taxon>
        <taxon>Fungi</taxon>
        <taxon>Dikarya</taxon>
        <taxon>Ascomycota</taxon>
        <taxon>Pezizomycotina</taxon>
        <taxon>Sordariomycetes</taxon>
        <taxon>Sordariomycetidae</taxon>
        <taxon>Sordariales</taxon>
        <taxon>Lasiosphaeriaceae</taxon>
        <taxon>Cercophora</taxon>
    </lineage>
</organism>
<evidence type="ECO:0000256" key="11">
    <source>
        <dbReference type="ARBA" id="ARBA00022837"/>
    </source>
</evidence>
<keyword evidence="10" id="KW-0378">Hydrolase</keyword>
<protein>
    <recommendedName>
        <fullName evidence="4">Probable endonuclease LCL3</fullName>
    </recommendedName>
    <alternativeName>
        <fullName evidence="5">Probable endonuclease lcl3</fullName>
    </alternativeName>
</protein>
<comment type="similarity">
    <text evidence="3">Belongs to the LCL3 family.</text>
</comment>
<comment type="subcellular location">
    <subcellularLocation>
        <location evidence="1">Membrane</location>
        <topology evidence="1">Single-pass membrane protein</topology>
    </subcellularLocation>
    <subcellularLocation>
        <location evidence="2">Mitochondrion</location>
    </subcellularLocation>
</comment>
<dbReference type="SMART" id="SM00318">
    <property type="entry name" value="SNc"/>
    <property type="match status" value="1"/>
</dbReference>
<keyword evidence="12 16" id="KW-1133">Transmembrane helix</keyword>
<dbReference type="GO" id="GO:0004519">
    <property type="term" value="F:endonuclease activity"/>
    <property type="evidence" value="ECO:0007669"/>
    <property type="project" value="UniProtKB-KW"/>
</dbReference>
<dbReference type="FunFam" id="2.40.50.90:FF:000029">
    <property type="entry name" value="Probable endonuclease lcl3"/>
    <property type="match status" value="1"/>
</dbReference>
<dbReference type="InterPro" id="IPR016071">
    <property type="entry name" value="Staphylococal_nuclease_OB-fold"/>
</dbReference>
<keyword evidence="7" id="KW-0540">Nuclease</keyword>
<feature type="compositionally biased region" description="Polar residues" evidence="15">
    <location>
        <begin position="26"/>
        <end position="35"/>
    </location>
</feature>
<evidence type="ECO:0000256" key="9">
    <source>
        <dbReference type="ARBA" id="ARBA00022759"/>
    </source>
</evidence>
<dbReference type="SUPFAM" id="SSF50199">
    <property type="entry name" value="Staphylococcal nuclease"/>
    <property type="match status" value="1"/>
</dbReference>
<proteinExistence type="inferred from homology"/>
<keyword evidence="9" id="KW-0255">Endonuclease</keyword>
<keyword evidence="8" id="KW-0479">Metal-binding</keyword>
<dbReference type="Gene3D" id="2.40.50.90">
    <property type="match status" value="1"/>
</dbReference>
<evidence type="ECO:0000256" key="15">
    <source>
        <dbReference type="SAM" id="MobiDB-lite"/>
    </source>
</evidence>
<evidence type="ECO:0000256" key="13">
    <source>
        <dbReference type="ARBA" id="ARBA00023128"/>
    </source>
</evidence>
<dbReference type="AlphaFoldDB" id="A0AA40D034"/>
<evidence type="ECO:0000256" key="8">
    <source>
        <dbReference type="ARBA" id="ARBA00022723"/>
    </source>
</evidence>
<evidence type="ECO:0000256" key="4">
    <source>
        <dbReference type="ARBA" id="ARBA00013404"/>
    </source>
</evidence>
<gene>
    <name evidence="18" type="ORF">B0T16DRAFT_385465</name>
</gene>
<evidence type="ECO:0000313" key="18">
    <source>
        <dbReference type="EMBL" id="KAK0656827.1"/>
    </source>
</evidence>
<evidence type="ECO:0000256" key="16">
    <source>
        <dbReference type="SAM" id="Phobius"/>
    </source>
</evidence>
<accession>A0AA40D034</accession>
<sequence length="314" mass="35377">MGWGLWSSPPASGNGDRSSDMKRPDTTSTSISSQPLDPLEPSFSTAPTRKKKNISWNDSLNAEDWEYYKTPRGFILPGLAVGFAVGFWVFWRSYLRRLNGAGHITPGYFRKRSLFGKVTSVGDGDGFHLFHTPGGRLAGWGWLRTVPKERKELKGRTISIRLAGVDAPEAAHFGRPAQPYSAEAMDFLQDYILGRRVRAYIYKRDQYERIVATVFVRKPPFFLRKDVGKELLKRGLATIYESKTGAEFGGPAMEKSYRTVEAVAKRKKKGIWSVERAGFLGFGKKEALETPREYKERIRKMENGGAVKVVSPKK</sequence>
<name>A0AA40D034_9PEZI</name>
<evidence type="ECO:0000256" key="12">
    <source>
        <dbReference type="ARBA" id="ARBA00022989"/>
    </source>
</evidence>
<evidence type="ECO:0000256" key="2">
    <source>
        <dbReference type="ARBA" id="ARBA00004173"/>
    </source>
</evidence>
<keyword evidence="13" id="KW-0496">Mitochondrion</keyword>
<feature type="region of interest" description="Disordered" evidence="15">
    <location>
        <begin position="1"/>
        <end position="50"/>
    </location>
</feature>
<reference evidence="18" key="1">
    <citation type="submission" date="2023-06" db="EMBL/GenBank/DDBJ databases">
        <title>Genome-scale phylogeny and comparative genomics of the fungal order Sordariales.</title>
        <authorList>
            <consortium name="Lawrence Berkeley National Laboratory"/>
            <person name="Hensen N."/>
            <person name="Bonometti L."/>
            <person name="Westerberg I."/>
            <person name="Brannstrom I.O."/>
            <person name="Guillou S."/>
            <person name="Cros-Aarteil S."/>
            <person name="Calhoun S."/>
            <person name="Haridas S."/>
            <person name="Kuo A."/>
            <person name="Mondo S."/>
            <person name="Pangilinan J."/>
            <person name="Riley R."/>
            <person name="Labutti K."/>
            <person name="Andreopoulos B."/>
            <person name="Lipzen A."/>
            <person name="Chen C."/>
            <person name="Yanf M."/>
            <person name="Daum C."/>
            <person name="Ng V."/>
            <person name="Clum A."/>
            <person name="Steindorff A."/>
            <person name="Ohm R."/>
            <person name="Martin F."/>
            <person name="Silar P."/>
            <person name="Natvig D."/>
            <person name="Lalanne C."/>
            <person name="Gautier V."/>
            <person name="Ament-Velasquez S.L."/>
            <person name="Kruys A."/>
            <person name="Hutchinson M.I."/>
            <person name="Powell A.J."/>
            <person name="Barry K."/>
            <person name="Miller A.N."/>
            <person name="Grigoriev I.V."/>
            <person name="Debuchy R."/>
            <person name="Gladieux P."/>
            <person name="Thoren M.H."/>
            <person name="Johannesson H."/>
        </authorList>
    </citation>
    <scope>NUCLEOTIDE SEQUENCE</scope>
    <source>
        <strain evidence="18">SMH2532-1</strain>
    </source>
</reference>
<dbReference type="Proteomes" id="UP001174936">
    <property type="component" value="Unassembled WGS sequence"/>
</dbReference>
<dbReference type="Pfam" id="PF00565">
    <property type="entry name" value="SNase"/>
    <property type="match status" value="1"/>
</dbReference>
<keyword evidence="11" id="KW-0106">Calcium</keyword>
<dbReference type="EMBL" id="JAULSV010000001">
    <property type="protein sequence ID" value="KAK0656827.1"/>
    <property type="molecule type" value="Genomic_DNA"/>
</dbReference>
<evidence type="ECO:0000313" key="19">
    <source>
        <dbReference type="Proteomes" id="UP001174936"/>
    </source>
</evidence>
<keyword evidence="19" id="KW-1185">Reference proteome</keyword>
<dbReference type="PANTHER" id="PTHR12302:SF3">
    <property type="entry name" value="SERINE_THREONINE-PROTEIN KINASE 31"/>
    <property type="match status" value="1"/>
</dbReference>
<evidence type="ECO:0000256" key="14">
    <source>
        <dbReference type="ARBA" id="ARBA00023136"/>
    </source>
</evidence>
<dbReference type="PROSITE" id="PS50830">
    <property type="entry name" value="TNASE_3"/>
    <property type="match status" value="1"/>
</dbReference>
<evidence type="ECO:0000256" key="1">
    <source>
        <dbReference type="ARBA" id="ARBA00004167"/>
    </source>
</evidence>
<dbReference type="GO" id="GO:0046872">
    <property type="term" value="F:metal ion binding"/>
    <property type="evidence" value="ECO:0007669"/>
    <property type="project" value="UniProtKB-KW"/>
</dbReference>
<dbReference type="GO" id="GO:0016020">
    <property type="term" value="C:membrane"/>
    <property type="evidence" value="ECO:0007669"/>
    <property type="project" value="UniProtKB-SubCell"/>
</dbReference>
<dbReference type="InterPro" id="IPR035437">
    <property type="entry name" value="SNase_OB-fold_sf"/>
</dbReference>
<evidence type="ECO:0000256" key="3">
    <source>
        <dbReference type="ARBA" id="ARBA00005435"/>
    </source>
</evidence>
<dbReference type="GO" id="GO:0016787">
    <property type="term" value="F:hydrolase activity"/>
    <property type="evidence" value="ECO:0007669"/>
    <property type="project" value="UniProtKB-KW"/>
</dbReference>
<keyword evidence="6 16" id="KW-0812">Transmembrane</keyword>
<comment type="caution">
    <text evidence="18">The sequence shown here is derived from an EMBL/GenBank/DDBJ whole genome shotgun (WGS) entry which is preliminary data.</text>
</comment>
<evidence type="ECO:0000256" key="7">
    <source>
        <dbReference type="ARBA" id="ARBA00022722"/>
    </source>
</evidence>
<evidence type="ECO:0000259" key="17">
    <source>
        <dbReference type="PROSITE" id="PS50830"/>
    </source>
</evidence>
<keyword evidence="14 16" id="KW-0472">Membrane</keyword>